<dbReference type="EMBL" id="JAALFG010000002">
    <property type="protein sequence ID" value="NGP18129.1"/>
    <property type="molecule type" value="Genomic_DNA"/>
</dbReference>
<dbReference type="RefSeq" id="WP_164534361.1">
    <property type="nucleotide sequence ID" value="NZ_JAALFG010000002.1"/>
</dbReference>
<protein>
    <submittedName>
        <fullName evidence="1">Uncharacterized protein</fullName>
    </submittedName>
</protein>
<evidence type="ECO:0000313" key="1">
    <source>
        <dbReference type="EMBL" id="NGP18129.1"/>
    </source>
</evidence>
<organism evidence="1 2">
    <name type="scientific">Devosia aurantiaca</name>
    <dbReference type="NCBI Taxonomy" id="2714858"/>
    <lineage>
        <taxon>Bacteria</taxon>
        <taxon>Pseudomonadati</taxon>
        <taxon>Pseudomonadota</taxon>
        <taxon>Alphaproteobacteria</taxon>
        <taxon>Hyphomicrobiales</taxon>
        <taxon>Devosiaceae</taxon>
        <taxon>Devosia</taxon>
    </lineage>
</organism>
<sequence>MPDISTRTGGEMIDAQLLSVRGFLVYAIKVLNPGGKVTTEYYYAQSGIFIGSEP</sequence>
<accession>A0A6M1SE37</accession>
<dbReference type="Proteomes" id="UP000474802">
    <property type="component" value="Unassembled WGS sequence"/>
</dbReference>
<reference evidence="1 2" key="2">
    <citation type="submission" date="2020-03" db="EMBL/GenBank/DDBJ databases">
        <title>Devosia chinhatensis sp. nov., isolated from a hexachlorocyclohexane (HCH) dump site in India.</title>
        <authorList>
            <person name="Kumar M."/>
            <person name="Lal R."/>
        </authorList>
    </citation>
    <scope>NUCLEOTIDE SEQUENCE [LARGE SCALE GENOMIC DNA]</scope>
    <source>
        <strain evidence="1 2">H239</strain>
    </source>
</reference>
<evidence type="ECO:0000313" key="2">
    <source>
        <dbReference type="Proteomes" id="UP000474802"/>
    </source>
</evidence>
<comment type="caution">
    <text evidence="1">The sequence shown here is derived from an EMBL/GenBank/DDBJ whole genome shotgun (WGS) entry which is preliminary data.</text>
</comment>
<reference evidence="1 2" key="1">
    <citation type="submission" date="2020-02" db="EMBL/GenBank/DDBJ databases">
        <authorList>
            <person name="Khan S.A."/>
            <person name="Jeon C.O."/>
            <person name="Chun B.H."/>
        </authorList>
    </citation>
    <scope>NUCLEOTIDE SEQUENCE [LARGE SCALE GENOMIC DNA]</scope>
    <source>
        <strain evidence="1 2">H239</strain>
    </source>
</reference>
<dbReference type="AlphaFoldDB" id="A0A6M1SE37"/>
<proteinExistence type="predicted"/>
<gene>
    <name evidence="1" type="ORF">G5575_11075</name>
</gene>
<keyword evidence="2" id="KW-1185">Reference proteome</keyword>
<name>A0A6M1SE37_9HYPH</name>